<organism evidence="1">
    <name type="scientific">bioreactor metagenome</name>
    <dbReference type="NCBI Taxonomy" id="1076179"/>
    <lineage>
        <taxon>unclassified sequences</taxon>
        <taxon>metagenomes</taxon>
        <taxon>ecological metagenomes</taxon>
    </lineage>
</organism>
<proteinExistence type="predicted"/>
<protein>
    <submittedName>
        <fullName evidence="1">Uncharacterized protein</fullName>
    </submittedName>
</protein>
<comment type="caution">
    <text evidence="1">The sequence shown here is derived from an EMBL/GenBank/DDBJ whole genome shotgun (WGS) entry which is preliminary data.</text>
</comment>
<dbReference type="AlphaFoldDB" id="A0A645HLE3"/>
<reference evidence="1" key="1">
    <citation type="submission" date="2019-08" db="EMBL/GenBank/DDBJ databases">
        <authorList>
            <person name="Kucharzyk K."/>
            <person name="Murdoch R.W."/>
            <person name="Higgins S."/>
            <person name="Loffler F."/>
        </authorList>
    </citation>
    <scope>NUCLEOTIDE SEQUENCE</scope>
</reference>
<evidence type="ECO:0000313" key="1">
    <source>
        <dbReference type="EMBL" id="MPN39828.1"/>
    </source>
</evidence>
<name>A0A645HLE3_9ZZZZ</name>
<sequence length="80" mass="9045">MLLLPALDLARAADVAADCGKDFLPDLAQQFPALVRELPEYLVEAVGQLVQRYFLHYESAFRMISNSFFQVSRVWAHSTS</sequence>
<gene>
    <name evidence="1" type="ORF">SDC9_187362</name>
</gene>
<dbReference type="EMBL" id="VSSQ01095887">
    <property type="protein sequence ID" value="MPN39828.1"/>
    <property type="molecule type" value="Genomic_DNA"/>
</dbReference>
<accession>A0A645HLE3</accession>